<name>A0ABU9BB25_9BURK</name>
<accession>A0ABU9BB25</accession>
<dbReference type="Proteomes" id="UP001368500">
    <property type="component" value="Unassembled WGS sequence"/>
</dbReference>
<dbReference type="InterPro" id="IPR002818">
    <property type="entry name" value="DJ-1/PfpI"/>
</dbReference>
<dbReference type="RefSeq" id="WP_341374562.1">
    <property type="nucleotide sequence ID" value="NZ_JBBUTF010000010.1"/>
</dbReference>
<reference evidence="2 3" key="1">
    <citation type="submission" date="2024-04" db="EMBL/GenBank/DDBJ databases">
        <title>Novel species of the genus Ideonella isolated from streams.</title>
        <authorList>
            <person name="Lu H."/>
        </authorList>
    </citation>
    <scope>NUCLEOTIDE SEQUENCE [LARGE SCALE GENOMIC DNA]</scope>
    <source>
        <strain evidence="2 3">BYS139W</strain>
    </source>
</reference>
<dbReference type="Pfam" id="PF01965">
    <property type="entry name" value="DJ-1_PfpI"/>
    <property type="match status" value="1"/>
</dbReference>
<gene>
    <name evidence="2" type="ORF">AACH11_12470</name>
</gene>
<dbReference type="PANTHER" id="PTHR43130">
    <property type="entry name" value="ARAC-FAMILY TRANSCRIPTIONAL REGULATOR"/>
    <property type="match status" value="1"/>
</dbReference>
<protein>
    <submittedName>
        <fullName evidence="2">DJ-1/PfpI family protein</fullName>
        <ecNumber evidence="2">4.2.1.-</ecNumber>
    </submittedName>
</protein>
<dbReference type="EMBL" id="JBBUTF010000010">
    <property type="protein sequence ID" value="MEK8026778.1"/>
    <property type="molecule type" value="Genomic_DNA"/>
</dbReference>
<evidence type="ECO:0000313" key="3">
    <source>
        <dbReference type="Proteomes" id="UP001368500"/>
    </source>
</evidence>
<dbReference type="EC" id="4.2.1.-" evidence="2"/>
<dbReference type="CDD" id="cd03139">
    <property type="entry name" value="GATase1_PfpI_2"/>
    <property type="match status" value="1"/>
</dbReference>
<dbReference type="SUPFAM" id="SSF52317">
    <property type="entry name" value="Class I glutamine amidotransferase-like"/>
    <property type="match status" value="1"/>
</dbReference>
<dbReference type="Gene3D" id="3.40.50.880">
    <property type="match status" value="1"/>
</dbReference>
<keyword evidence="2" id="KW-0456">Lyase</keyword>
<evidence type="ECO:0000259" key="1">
    <source>
        <dbReference type="Pfam" id="PF01965"/>
    </source>
</evidence>
<evidence type="ECO:0000313" key="2">
    <source>
        <dbReference type="EMBL" id="MEK8026778.1"/>
    </source>
</evidence>
<dbReference type="InterPro" id="IPR029062">
    <property type="entry name" value="Class_I_gatase-like"/>
</dbReference>
<organism evidence="2 3">
    <name type="scientific">Pseudaquabacterium rugosum</name>
    <dbReference type="NCBI Taxonomy" id="2984194"/>
    <lineage>
        <taxon>Bacteria</taxon>
        <taxon>Pseudomonadati</taxon>
        <taxon>Pseudomonadota</taxon>
        <taxon>Betaproteobacteria</taxon>
        <taxon>Burkholderiales</taxon>
        <taxon>Sphaerotilaceae</taxon>
        <taxon>Pseudaquabacterium</taxon>
    </lineage>
</organism>
<dbReference type="GO" id="GO:0016829">
    <property type="term" value="F:lyase activity"/>
    <property type="evidence" value="ECO:0007669"/>
    <property type="project" value="UniProtKB-KW"/>
</dbReference>
<dbReference type="InterPro" id="IPR052158">
    <property type="entry name" value="INH-QAR"/>
</dbReference>
<proteinExistence type="predicted"/>
<comment type="caution">
    <text evidence="2">The sequence shown here is derived from an EMBL/GenBank/DDBJ whole genome shotgun (WGS) entry which is preliminary data.</text>
</comment>
<keyword evidence="3" id="KW-1185">Reference proteome</keyword>
<feature type="domain" description="DJ-1/PfpI" evidence="1">
    <location>
        <begin position="17"/>
        <end position="218"/>
    </location>
</feature>
<sequence length="242" mass="25285">MPTASSTPPPRPLTFTLLAYDGVELLDLTGPCEVFTTAARVAARPDGARLPGAAIAAGWQVRTVSRDGAAVRSRAGLRLLPDGGFDDARPALSAPAASVAPEVCEAPAPPATPTDILLIPGGVTDAAEACPATRAWLQRQAPAAQVLAAVCTGSFILAAAGLLQGPRRVTTHPEDLAPMRARWPQLQVLDGPRWVVDDRLWTSAGISAGIDLSLALVAHLASPALAERTARQMDYRWISQPE</sequence>
<dbReference type="PANTHER" id="PTHR43130:SF3">
    <property type="entry name" value="HTH-TYPE TRANSCRIPTIONAL REGULATOR RV1931C"/>
    <property type="match status" value="1"/>
</dbReference>